<organism evidence="1 2">
    <name type="scientific">Vibrio cholerae</name>
    <dbReference type="NCBI Taxonomy" id="666"/>
    <lineage>
        <taxon>Bacteria</taxon>
        <taxon>Pseudomonadati</taxon>
        <taxon>Pseudomonadota</taxon>
        <taxon>Gammaproteobacteria</taxon>
        <taxon>Vibrionales</taxon>
        <taxon>Vibrionaceae</taxon>
        <taxon>Vibrio</taxon>
    </lineage>
</organism>
<gene>
    <name evidence="1" type="ORF">ERS013201_01728</name>
</gene>
<dbReference type="Proteomes" id="UP000046067">
    <property type="component" value="Unassembled WGS sequence"/>
</dbReference>
<name>A0A655SCA7_VIBCL</name>
<sequence length="51" mass="5833">MYRELETTLRELNQVMAEFKPVLRTINEKPNALIFGESNTADPIPAKGKQE</sequence>
<dbReference type="AlphaFoldDB" id="A0A655SCA7"/>
<accession>A0A655SCA7</accession>
<evidence type="ECO:0000313" key="1">
    <source>
        <dbReference type="EMBL" id="CSC08360.1"/>
    </source>
</evidence>
<reference evidence="1 2" key="1">
    <citation type="submission" date="2015-07" db="EMBL/GenBank/DDBJ databases">
        <authorList>
            <consortium name="Pathogen Informatics"/>
        </authorList>
    </citation>
    <scope>NUCLEOTIDE SEQUENCE [LARGE SCALE GENOMIC DNA]</scope>
    <source>
        <strain evidence="1 2">A325</strain>
    </source>
</reference>
<protein>
    <submittedName>
        <fullName evidence="1">Paraquat-inducible protein B</fullName>
    </submittedName>
</protein>
<evidence type="ECO:0000313" key="2">
    <source>
        <dbReference type="Proteomes" id="UP000046067"/>
    </source>
</evidence>
<dbReference type="EMBL" id="CWQJ01000009">
    <property type="protein sequence ID" value="CSC08360.1"/>
    <property type="molecule type" value="Genomic_DNA"/>
</dbReference>
<proteinExistence type="predicted"/>